<evidence type="ECO:0000256" key="1">
    <source>
        <dbReference type="ARBA" id="ARBA00022723"/>
    </source>
</evidence>
<dbReference type="AlphaFoldDB" id="A0AAD5VJK8"/>
<dbReference type="GO" id="GO:0046872">
    <property type="term" value="F:metal ion binding"/>
    <property type="evidence" value="ECO:0007669"/>
    <property type="project" value="UniProtKB-KW"/>
</dbReference>
<feature type="region of interest" description="Disordered" evidence="4">
    <location>
        <begin position="276"/>
        <end position="298"/>
    </location>
</feature>
<comment type="caution">
    <text evidence="6">The sequence shown here is derived from an EMBL/GenBank/DDBJ whole genome shotgun (WGS) entry which is preliminary data.</text>
</comment>
<dbReference type="InterPro" id="IPR009056">
    <property type="entry name" value="Cyt_c-like_dom"/>
</dbReference>
<protein>
    <recommendedName>
        <fullName evidence="5">Cytochrome c domain-containing protein</fullName>
    </recommendedName>
</protein>
<dbReference type="Proteomes" id="UP001213000">
    <property type="component" value="Unassembled WGS sequence"/>
</dbReference>
<gene>
    <name evidence="6" type="ORF">NP233_g9894</name>
</gene>
<dbReference type="PROSITE" id="PS51007">
    <property type="entry name" value="CYTC"/>
    <property type="match status" value="1"/>
</dbReference>
<feature type="domain" description="Cytochrome c" evidence="5">
    <location>
        <begin position="317"/>
        <end position="423"/>
    </location>
</feature>
<evidence type="ECO:0000313" key="6">
    <source>
        <dbReference type="EMBL" id="KAJ3561927.1"/>
    </source>
</evidence>
<sequence length="458" mass="50532">MIIINANLRKAIRTVTVVFEIHPANGPLSHFPERLRPEVACPVYRTSRHETRTSFADHHQFSFGFQLAPTVTTSLAEMVAEQNFIGSLPFDIISSILELAAPSLSPISNLSPFVSPEDMENQLYPMLVLNAVCTYFREIVRSSSTLCTSFRWSPGYHKHGHSLFLSFLEISRNRSIHLNLQFGTVQADDALIHSSVDLIILRRLISLIKSLTSVVDIRIDGGVKIPLREICFQRPFHMHICLALQSISLAGIEDPANSSELFNPFAVMQSSVVNSSSQKSDTQHKTVPNSQPDPWLNSLDKDPREEIGLNSQLNMSADGAAGPTVIKRPCAFSPSDLLDKYLMKCLFLENATTCERCKAGGHVCVVEGRGRGGVPNKREYLLAQIGQKDALIDALLKQLRRSVTSDLSDQEKHDVLAWLDSLQSTSESSRDGGTPVGLNIFPAIPGIPSKEEANFNGS</sequence>
<evidence type="ECO:0000256" key="4">
    <source>
        <dbReference type="SAM" id="MobiDB-lite"/>
    </source>
</evidence>
<dbReference type="GO" id="GO:0009055">
    <property type="term" value="F:electron transfer activity"/>
    <property type="evidence" value="ECO:0007669"/>
    <property type="project" value="InterPro"/>
</dbReference>
<organism evidence="6 7">
    <name type="scientific">Leucocoprinus birnbaumii</name>
    <dbReference type="NCBI Taxonomy" id="56174"/>
    <lineage>
        <taxon>Eukaryota</taxon>
        <taxon>Fungi</taxon>
        <taxon>Dikarya</taxon>
        <taxon>Basidiomycota</taxon>
        <taxon>Agaricomycotina</taxon>
        <taxon>Agaricomycetes</taxon>
        <taxon>Agaricomycetidae</taxon>
        <taxon>Agaricales</taxon>
        <taxon>Agaricineae</taxon>
        <taxon>Agaricaceae</taxon>
        <taxon>Leucocoprinus</taxon>
    </lineage>
</organism>
<keyword evidence="3" id="KW-0349">Heme</keyword>
<keyword evidence="7" id="KW-1185">Reference proteome</keyword>
<evidence type="ECO:0000256" key="2">
    <source>
        <dbReference type="ARBA" id="ARBA00023004"/>
    </source>
</evidence>
<keyword evidence="1 3" id="KW-0479">Metal-binding</keyword>
<dbReference type="EMBL" id="JANIEX010000936">
    <property type="protein sequence ID" value="KAJ3561927.1"/>
    <property type="molecule type" value="Genomic_DNA"/>
</dbReference>
<name>A0AAD5VJK8_9AGAR</name>
<reference evidence="6" key="1">
    <citation type="submission" date="2022-07" db="EMBL/GenBank/DDBJ databases">
        <title>Genome Sequence of Leucocoprinus birnbaumii.</title>
        <authorList>
            <person name="Buettner E."/>
        </authorList>
    </citation>
    <scope>NUCLEOTIDE SEQUENCE</scope>
    <source>
        <strain evidence="6">VT141</strain>
    </source>
</reference>
<proteinExistence type="predicted"/>
<evidence type="ECO:0000256" key="3">
    <source>
        <dbReference type="PROSITE-ProRule" id="PRU00433"/>
    </source>
</evidence>
<dbReference type="GO" id="GO:0020037">
    <property type="term" value="F:heme binding"/>
    <property type="evidence" value="ECO:0007669"/>
    <property type="project" value="InterPro"/>
</dbReference>
<evidence type="ECO:0000313" key="7">
    <source>
        <dbReference type="Proteomes" id="UP001213000"/>
    </source>
</evidence>
<evidence type="ECO:0000259" key="5">
    <source>
        <dbReference type="PROSITE" id="PS51007"/>
    </source>
</evidence>
<accession>A0AAD5VJK8</accession>
<keyword evidence="2 3" id="KW-0408">Iron</keyword>